<dbReference type="Proteomes" id="UP000327157">
    <property type="component" value="Chromosome 1"/>
</dbReference>
<reference evidence="2" key="2">
    <citation type="submission" date="2019-10" db="EMBL/GenBank/DDBJ databases">
        <title>A de novo genome assembly of a pear dwarfing rootstock.</title>
        <authorList>
            <person name="Wang F."/>
            <person name="Wang J."/>
            <person name="Li S."/>
            <person name="Zhang Y."/>
            <person name="Fang M."/>
            <person name="Ma L."/>
            <person name="Zhao Y."/>
            <person name="Jiang S."/>
        </authorList>
    </citation>
    <scope>NUCLEOTIDE SEQUENCE [LARGE SCALE GENOMIC DNA]</scope>
</reference>
<accession>A0A5N5F6U4</accession>
<organism evidence="1 2">
    <name type="scientific">Pyrus ussuriensis x Pyrus communis</name>
    <dbReference type="NCBI Taxonomy" id="2448454"/>
    <lineage>
        <taxon>Eukaryota</taxon>
        <taxon>Viridiplantae</taxon>
        <taxon>Streptophyta</taxon>
        <taxon>Embryophyta</taxon>
        <taxon>Tracheophyta</taxon>
        <taxon>Spermatophyta</taxon>
        <taxon>Magnoliopsida</taxon>
        <taxon>eudicotyledons</taxon>
        <taxon>Gunneridae</taxon>
        <taxon>Pentapetalae</taxon>
        <taxon>rosids</taxon>
        <taxon>fabids</taxon>
        <taxon>Rosales</taxon>
        <taxon>Rosaceae</taxon>
        <taxon>Amygdaloideae</taxon>
        <taxon>Maleae</taxon>
        <taxon>Pyrus</taxon>
    </lineage>
</organism>
<evidence type="ECO:0000313" key="1">
    <source>
        <dbReference type="EMBL" id="KAB2598778.1"/>
    </source>
</evidence>
<dbReference type="EMBL" id="SMOL01000768">
    <property type="protein sequence ID" value="KAB2598778.1"/>
    <property type="molecule type" value="Genomic_DNA"/>
</dbReference>
<keyword evidence="2" id="KW-1185">Reference proteome</keyword>
<reference evidence="1 2" key="1">
    <citation type="submission" date="2019-09" db="EMBL/GenBank/DDBJ databases">
        <authorList>
            <person name="Ou C."/>
        </authorList>
    </citation>
    <scope>NUCLEOTIDE SEQUENCE [LARGE SCALE GENOMIC DNA]</scope>
    <source>
        <strain evidence="1">S2</strain>
        <tissue evidence="1">Leaf</tissue>
    </source>
</reference>
<name>A0A5N5F6U4_9ROSA</name>
<dbReference type="AlphaFoldDB" id="A0A5N5F6U4"/>
<sequence length="104" mass="11585">MTEDPGNAGKETDECLTRCYLIASVQSCGAQRNASLNNNRQGKHTRGGDLVATNHCDVRWDFNSKKSRRHVDFGLLDACGLLVATTCLLSPTQWKFRFSKSKHV</sequence>
<evidence type="ECO:0000313" key="2">
    <source>
        <dbReference type="Proteomes" id="UP000327157"/>
    </source>
</evidence>
<reference evidence="1 2" key="3">
    <citation type="submission" date="2019-11" db="EMBL/GenBank/DDBJ databases">
        <title>A de novo genome assembly of a pear dwarfing rootstock.</title>
        <authorList>
            <person name="Wang F."/>
            <person name="Wang J."/>
            <person name="Li S."/>
            <person name="Zhang Y."/>
            <person name="Fang M."/>
            <person name="Ma L."/>
            <person name="Zhao Y."/>
            <person name="Jiang S."/>
        </authorList>
    </citation>
    <scope>NUCLEOTIDE SEQUENCE [LARGE SCALE GENOMIC DNA]</scope>
    <source>
        <strain evidence="1">S2</strain>
        <tissue evidence="1">Leaf</tissue>
    </source>
</reference>
<comment type="caution">
    <text evidence="1">The sequence shown here is derived from an EMBL/GenBank/DDBJ whole genome shotgun (WGS) entry which is preliminary data.</text>
</comment>
<gene>
    <name evidence="1" type="ORF">D8674_001698</name>
</gene>
<protein>
    <submittedName>
        <fullName evidence="1">Uncharacterized protein</fullName>
    </submittedName>
</protein>
<proteinExistence type="predicted"/>